<dbReference type="PANTHER" id="PTHR42852:SF6">
    <property type="entry name" value="THIOL:DISULFIDE INTERCHANGE PROTEIN DSBE"/>
    <property type="match status" value="1"/>
</dbReference>
<dbReference type="InterPro" id="IPR013766">
    <property type="entry name" value="Thioredoxin_domain"/>
</dbReference>
<sequence length="180" mass="20333">MWKSWKFWTVWATLGGLIGIFAFGFTTDPKKVPSPLIGREAPNFQLVNLWNGESVELSTLRGTPVVLNFWASWCVECQQEAHILEVFHKRYGETVPPRVRVLGVAIQDKSEQAQAFARQFNKTYFLGLDNTNGDIALEYGIYGVPETFFIDPQGKIRFKQIGGVSAELMQEQVDEMLGQG</sequence>
<evidence type="ECO:0000256" key="3">
    <source>
        <dbReference type="ARBA" id="ARBA00023157"/>
    </source>
</evidence>
<dbReference type="GO" id="GO:0016491">
    <property type="term" value="F:oxidoreductase activity"/>
    <property type="evidence" value="ECO:0007669"/>
    <property type="project" value="InterPro"/>
</dbReference>
<dbReference type="SUPFAM" id="SSF52833">
    <property type="entry name" value="Thioredoxin-like"/>
    <property type="match status" value="1"/>
</dbReference>
<dbReference type="InterPro" id="IPR050553">
    <property type="entry name" value="Thioredoxin_ResA/DsbE_sf"/>
</dbReference>
<keyword evidence="2" id="KW-0201">Cytochrome c-type biogenesis</keyword>
<evidence type="ECO:0000256" key="4">
    <source>
        <dbReference type="ARBA" id="ARBA00023284"/>
    </source>
</evidence>
<reference evidence="7" key="1">
    <citation type="submission" date="2017-09" db="EMBL/GenBank/DDBJ databases">
        <title>The Reconstruction of 2,631 Draft Metagenome-Assembled Genomes from the Global Oceans.</title>
        <authorList>
            <person name="Tully B.J."/>
            <person name="Graham E.D."/>
            <person name="Heidelberg J.F."/>
        </authorList>
    </citation>
    <scope>NUCLEOTIDE SEQUENCE [LARGE SCALE GENOMIC DNA]</scope>
</reference>
<dbReference type="Gene3D" id="3.40.30.10">
    <property type="entry name" value="Glutaredoxin"/>
    <property type="match status" value="1"/>
</dbReference>
<feature type="domain" description="Thioredoxin" evidence="5">
    <location>
        <begin position="35"/>
        <end position="178"/>
    </location>
</feature>
<dbReference type="GO" id="GO:0016209">
    <property type="term" value="F:antioxidant activity"/>
    <property type="evidence" value="ECO:0007669"/>
    <property type="project" value="InterPro"/>
</dbReference>
<dbReference type="AlphaFoldDB" id="A0A2D6YHT9"/>
<dbReference type="InterPro" id="IPR036249">
    <property type="entry name" value="Thioredoxin-like_sf"/>
</dbReference>
<comment type="subcellular location">
    <subcellularLocation>
        <location evidence="1">Cell envelope</location>
    </subcellularLocation>
</comment>
<dbReference type="PANTHER" id="PTHR42852">
    <property type="entry name" value="THIOL:DISULFIDE INTERCHANGE PROTEIN DSBE"/>
    <property type="match status" value="1"/>
</dbReference>
<evidence type="ECO:0000313" key="6">
    <source>
        <dbReference type="EMBL" id="MAH62720.1"/>
    </source>
</evidence>
<dbReference type="GO" id="GO:0017004">
    <property type="term" value="P:cytochrome complex assembly"/>
    <property type="evidence" value="ECO:0007669"/>
    <property type="project" value="UniProtKB-KW"/>
</dbReference>
<dbReference type="InterPro" id="IPR000866">
    <property type="entry name" value="AhpC/TSA"/>
</dbReference>
<dbReference type="EMBL" id="NZEX01000047">
    <property type="protein sequence ID" value="MAH62720.1"/>
    <property type="molecule type" value="Genomic_DNA"/>
</dbReference>
<comment type="caution">
    <text evidence="6">The sequence shown here is derived from an EMBL/GenBank/DDBJ whole genome shotgun (WGS) entry which is preliminary data.</text>
</comment>
<evidence type="ECO:0000259" key="5">
    <source>
        <dbReference type="PROSITE" id="PS51352"/>
    </source>
</evidence>
<dbReference type="Pfam" id="PF00578">
    <property type="entry name" value="AhpC-TSA"/>
    <property type="match status" value="1"/>
</dbReference>
<gene>
    <name evidence="6" type="ORF">CMN54_04575</name>
</gene>
<name>A0A2D6YHT9_9DELT</name>
<dbReference type="Proteomes" id="UP000226525">
    <property type="component" value="Unassembled WGS sequence"/>
</dbReference>
<proteinExistence type="predicted"/>
<dbReference type="CDD" id="cd02966">
    <property type="entry name" value="TlpA_like_family"/>
    <property type="match status" value="1"/>
</dbReference>
<keyword evidence="3" id="KW-1015">Disulfide bond</keyword>
<protein>
    <submittedName>
        <fullName evidence="6">Alkyl hydroperoxide reductase</fullName>
    </submittedName>
</protein>
<dbReference type="GO" id="GO:0030313">
    <property type="term" value="C:cell envelope"/>
    <property type="evidence" value="ECO:0007669"/>
    <property type="project" value="UniProtKB-SubCell"/>
</dbReference>
<accession>A0A2D6YHT9</accession>
<keyword evidence="4" id="KW-0676">Redox-active center</keyword>
<evidence type="ECO:0000256" key="1">
    <source>
        <dbReference type="ARBA" id="ARBA00004196"/>
    </source>
</evidence>
<evidence type="ECO:0000256" key="2">
    <source>
        <dbReference type="ARBA" id="ARBA00022748"/>
    </source>
</evidence>
<evidence type="ECO:0000313" key="7">
    <source>
        <dbReference type="Proteomes" id="UP000226525"/>
    </source>
</evidence>
<organism evidence="6 7">
    <name type="scientific">SAR324 cluster bacterium</name>
    <dbReference type="NCBI Taxonomy" id="2024889"/>
    <lineage>
        <taxon>Bacteria</taxon>
        <taxon>Deltaproteobacteria</taxon>
        <taxon>SAR324 cluster</taxon>
    </lineage>
</organism>
<dbReference type="PROSITE" id="PS51352">
    <property type="entry name" value="THIOREDOXIN_2"/>
    <property type="match status" value="1"/>
</dbReference>